<reference evidence="3" key="1">
    <citation type="submission" date="2015-11" db="EMBL/GenBank/DDBJ databases">
        <title>De novo transcriptome assembly of four potential Pierce s Disease insect vectors from Arizona vineyards.</title>
        <authorList>
            <person name="Tassone E.E."/>
        </authorList>
    </citation>
    <scope>NUCLEOTIDE SEQUENCE</scope>
</reference>
<evidence type="ECO:0000313" key="3">
    <source>
        <dbReference type="EMBL" id="JAT34005.1"/>
    </source>
</evidence>
<keyword evidence="1" id="KW-0175">Coiled coil</keyword>
<feature type="compositionally biased region" description="Polar residues" evidence="2">
    <location>
        <begin position="39"/>
        <end position="51"/>
    </location>
</feature>
<gene>
    <name evidence="3" type="ORF">g.53417</name>
</gene>
<evidence type="ECO:0000256" key="1">
    <source>
        <dbReference type="SAM" id="Coils"/>
    </source>
</evidence>
<dbReference type="EMBL" id="GEBQ01005972">
    <property type="protein sequence ID" value="JAT34005.1"/>
    <property type="molecule type" value="Transcribed_RNA"/>
</dbReference>
<feature type="non-terminal residue" evidence="3">
    <location>
        <position position="109"/>
    </location>
</feature>
<feature type="compositionally biased region" description="Polar residues" evidence="2">
    <location>
        <begin position="7"/>
        <end position="30"/>
    </location>
</feature>
<feature type="region of interest" description="Disordered" evidence="2">
    <location>
        <begin position="1"/>
        <end position="51"/>
    </location>
</feature>
<sequence>MSENKKNSTPSSVQLRSKGNISSSITNANNKHPAKNKIPSDTTPQSTSCNSKLSNILNKVTHKNDVSYLQRMNNVIKDNENLQNEMRKLKYECDNAKNKLGIMGNTWLQ</sequence>
<dbReference type="AlphaFoldDB" id="A0A1B6MDM2"/>
<evidence type="ECO:0000256" key="2">
    <source>
        <dbReference type="SAM" id="MobiDB-lite"/>
    </source>
</evidence>
<proteinExistence type="predicted"/>
<organism evidence="3">
    <name type="scientific">Graphocephala atropunctata</name>
    <dbReference type="NCBI Taxonomy" id="36148"/>
    <lineage>
        <taxon>Eukaryota</taxon>
        <taxon>Metazoa</taxon>
        <taxon>Ecdysozoa</taxon>
        <taxon>Arthropoda</taxon>
        <taxon>Hexapoda</taxon>
        <taxon>Insecta</taxon>
        <taxon>Pterygota</taxon>
        <taxon>Neoptera</taxon>
        <taxon>Paraneoptera</taxon>
        <taxon>Hemiptera</taxon>
        <taxon>Auchenorrhyncha</taxon>
        <taxon>Membracoidea</taxon>
        <taxon>Cicadellidae</taxon>
        <taxon>Cicadellinae</taxon>
        <taxon>Cicadellini</taxon>
        <taxon>Graphocephala</taxon>
    </lineage>
</organism>
<name>A0A1B6MDM2_9HEMI</name>
<accession>A0A1B6MDM2</accession>
<feature type="coiled-coil region" evidence="1">
    <location>
        <begin position="72"/>
        <end position="99"/>
    </location>
</feature>
<protein>
    <submittedName>
        <fullName evidence="3">Uncharacterized protein</fullName>
    </submittedName>
</protein>